<feature type="transmembrane region" description="Helical" evidence="1">
    <location>
        <begin position="7"/>
        <end position="27"/>
    </location>
</feature>
<evidence type="ECO:0000313" key="3">
    <source>
        <dbReference type="Proteomes" id="UP001597319"/>
    </source>
</evidence>
<evidence type="ECO:0008006" key="4">
    <source>
        <dbReference type="Google" id="ProtNLM"/>
    </source>
</evidence>
<name>A0ABW5LEX4_9FLAO</name>
<keyword evidence="1" id="KW-0812">Transmembrane</keyword>
<dbReference type="EMBL" id="JBHULE010000008">
    <property type="protein sequence ID" value="MFD2562379.1"/>
    <property type="molecule type" value="Genomic_DNA"/>
</dbReference>
<dbReference type="Pfam" id="PF12869">
    <property type="entry name" value="tRNA_anti-like"/>
    <property type="match status" value="1"/>
</dbReference>
<accession>A0ABW5LEX4</accession>
<comment type="caution">
    <text evidence="2">The sequence shown here is derived from an EMBL/GenBank/DDBJ whole genome shotgun (WGS) entry which is preliminary data.</text>
</comment>
<dbReference type="InterPro" id="IPR024422">
    <property type="entry name" value="Protein_unknown_function_OB"/>
</dbReference>
<gene>
    <name evidence="2" type="ORF">ACFSR1_06820</name>
</gene>
<sequence length="142" mass="15703">MKRKTRITFVISILIIALAGMFIYTAVYNKPHIDVSVTTPNISLEAGVLLDEFLNNETEANTKYLDQIVEISGMITEITTNKDGNGIITLSNENSIGNVLCHLSQEESKKLSNLKTLQKINIKGICTGYLMDVILVKCVIVN</sequence>
<evidence type="ECO:0000313" key="2">
    <source>
        <dbReference type="EMBL" id="MFD2562379.1"/>
    </source>
</evidence>
<keyword evidence="3" id="KW-1185">Reference proteome</keyword>
<dbReference type="Proteomes" id="UP001597319">
    <property type="component" value="Unassembled WGS sequence"/>
</dbReference>
<dbReference type="RefSeq" id="WP_378290920.1">
    <property type="nucleotide sequence ID" value="NZ_JBHULE010000008.1"/>
</dbReference>
<proteinExistence type="predicted"/>
<protein>
    <recommendedName>
        <fullName evidence="4">tRNA_anti-like</fullName>
    </recommendedName>
</protein>
<keyword evidence="1" id="KW-0472">Membrane</keyword>
<reference evidence="3" key="1">
    <citation type="journal article" date="2019" name="Int. J. Syst. Evol. Microbiol.">
        <title>The Global Catalogue of Microorganisms (GCM) 10K type strain sequencing project: providing services to taxonomists for standard genome sequencing and annotation.</title>
        <authorList>
            <consortium name="The Broad Institute Genomics Platform"/>
            <consortium name="The Broad Institute Genome Sequencing Center for Infectious Disease"/>
            <person name="Wu L."/>
            <person name="Ma J."/>
        </authorList>
    </citation>
    <scope>NUCLEOTIDE SEQUENCE [LARGE SCALE GENOMIC DNA]</scope>
    <source>
        <strain evidence="3">KCTC 52274</strain>
    </source>
</reference>
<organism evidence="2 3">
    <name type="scientific">Aquimarina rubra</name>
    <dbReference type="NCBI Taxonomy" id="1920033"/>
    <lineage>
        <taxon>Bacteria</taxon>
        <taxon>Pseudomonadati</taxon>
        <taxon>Bacteroidota</taxon>
        <taxon>Flavobacteriia</taxon>
        <taxon>Flavobacteriales</taxon>
        <taxon>Flavobacteriaceae</taxon>
        <taxon>Aquimarina</taxon>
    </lineage>
</organism>
<keyword evidence="1" id="KW-1133">Transmembrane helix</keyword>
<evidence type="ECO:0000256" key="1">
    <source>
        <dbReference type="SAM" id="Phobius"/>
    </source>
</evidence>